<evidence type="ECO:0000256" key="2">
    <source>
        <dbReference type="ARBA" id="ARBA00011073"/>
    </source>
</evidence>
<feature type="active site" description="Charge relay system" evidence="8 9">
    <location>
        <position position="40"/>
    </location>
</feature>
<dbReference type="GO" id="GO:0006508">
    <property type="term" value="P:proteolysis"/>
    <property type="evidence" value="ECO:0007669"/>
    <property type="project" value="UniProtKB-KW"/>
</dbReference>
<dbReference type="OrthoDB" id="10256524at2759"/>
<name>W9RT70_9ROSA</name>
<dbReference type="Gene3D" id="3.40.50.200">
    <property type="entry name" value="Peptidase S8/S53 domain"/>
    <property type="match status" value="1"/>
</dbReference>
<feature type="active site" description="Charge relay system" evidence="8 9">
    <location>
        <position position="117"/>
    </location>
</feature>
<dbReference type="eggNOG" id="ENOG502QVIY">
    <property type="taxonomic scope" value="Eukaryota"/>
</dbReference>
<evidence type="ECO:0000256" key="3">
    <source>
        <dbReference type="ARBA" id="ARBA00022525"/>
    </source>
</evidence>
<dbReference type="FunFam" id="3.40.50.200:FF:000006">
    <property type="entry name" value="Subtilisin-like protease SBT1.5"/>
    <property type="match status" value="1"/>
</dbReference>
<dbReference type="Gene3D" id="3.50.30.30">
    <property type="match status" value="1"/>
</dbReference>
<keyword evidence="5" id="KW-0732">Signal</keyword>
<evidence type="ECO:0000259" key="11">
    <source>
        <dbReference type="Pfam" id="PF17766"/>
    </source>
</evidence>
<evidence type="ECO:0000256" key="5">
    <source>
        <dbReference type="ARBA" id="ARBA00022729"/>
    </source>
</evidence>
<dbReference type="PANTHER" id="PTHR10795">
    <property type="entry name" value="PROPROTEIN CONVERTASE SUBTILISIN/KEXIN"/>
    <property type="match status" value="1"/>
</dbReference>
<evidence type="ECO:0000256" key="8">
    <source>
        <dbReference type="PIRSR" id="PIRSR615500-1"/>
    </source>
</evidence>
<dbReference type="InterPro" id="IPR023828">
    <property type="entry name" value="Peptidase_S8_Ser-AS"/>
</dbReference>
<keyword evidence="6 9" id="KW-0378">Hydrolase</keyword>
<protein>
    <submittedName>
        <fullName evidence="12">Subtilisin-like protease</fullName>
    </submittedName>
</protein>
<evidence type="ECO:0000256" key="1">
    <source>
        <dbReference type="ARBA" id="ARBA00004613"/>
    </source>
</evidence>
<feature type="active site" description="Charge relay system" evidence="8 9">
    <location>
        <position position="449"/>
    </location>
</feature>
<proteinExistence type="inferred from homology"/>
<dbReference type="GO" id="GO:0005576">
    <property type="term" value="C:extracellular region"/>
    <property type="evidence" value="ECO:0007669"/>
    <property type="project" value="UniProtKB-SubCell"/>
</dbReference>
<dbReference type="EMBL" id="KE345179">
    <property type="protein sequence ID" value="EXB94819.1"/>
    <property type="molecule type" value="Genomic_DNA"/>
</dbReference>
<dbReference type="GO" id="GO:0004252">
    <property type="term" value="F:serine-type endopeptidase activity"/>
    <property type="evidence" value="ECO:0007669"/>
    <property type="project" value="UniProtKB-UniRule"/>
</dbReference>
<evidence type="ECO:0000256" key="6">
    <source>
        <dbReference type="ARBA" id="ARBA00022801"/>
    </source>
</evidence>
<dbReference type="InterPro" id="IPR000209">
    <property type="entry name" value="Peptidase_S8/S53_dom"/>
</dbReference>
<dbReference type="GO" id="GO:0009609">
    <property type="term" value="P:response to symbiotic bacterium"/>
    <property type="evidence" value="ECO:0007669"/>
    <property type="project" value="UniProtKB-ARBA"/>
</dbReference>
<keyword evidence="7 9" id="KW-0720">Serine protease</keyword>
<dbReference type="InterPro" id="IPR034197">
    <property type="entry name" value="Peptidases_S8_3"/>
</dbReference>
<evidence type="ECO:0000313" key="12">
    <source>
        <dbReference type="EMBL" id="EXB94819.1"/>
    </source>
</evidence>
<feature type="domain" description="Subtilisin-like protease fibronectin type-III" evidence="11">
    <location>
        <begin position="567"/>
        <end position="664"/>
    </location>
</feature>
<reference evidence="13" key="1">
    <citation type="submission" date="2013-01" db="EMBL/GenBank/DDBJ databases">
        <title>Draft Genome Sequence of a Mulberry Tree, Morus notabilis C.K. Schneid.</title>
        <authorList>
            <person name="He N."/>
            <person name="Zhao S."/>
        </authorList>
    </citation>
    <scope>NUCLEOTIDE SEQUENCE</scope>
</reference>
<dbReference type="Pfam" id="PF00082">
    <property type="entry name" value="Peptidase_S8"/>
    <property type="match status" value="1"/>
</dbReference>
<evidence type="ECO:0000259" key="10">
    <source>
        <dbReference type="Pfam" id="PF00082"/>
    </source>
</evidence>
<dbReference type="SUPFAM" id="SSF52743">
    <property type="entry name" value="Subtilisin-like"/>
    <property type="match status" value="1"/>
</dbReference>
<gene>
    <name evidence="12" type="ORF">L484_005075</name>
</gene>
<sequence length="688" mass="74047">MLQLHTTRSWDFMGLSLSNSDEATPLQLAYGDNIIVGLIDSGIWPESESFQEEPGMKPIPSTWKGKCVKGEMFNPEKACNKKLIGARYYVEGFERSYGLLNKSGNPEYRSPRDFLGHGTHTASTAVGSIANDASFLGLGQGTARGGAPRARLAVYKACWGKDYMGQCSEADILAAFDDALHDGVHVISASIGSTPPLPELFASSNAIGSFHAMQLGISVVFAAGNDGPDPGLVSNVEPWGISVAASSVDRKFPTNIIVESNFSIMGESFITSPVTAKLVDPITYFTNGICNLNYRKNSKTATGRVMLCFSSVGPVEAGDAQAAAFGVNASALIFVQAVTKLTGPDPFRPTVYVDIDQGTKIKHYLALFQRLPTVQIAPAKTIIGKSLAPRVASFSSRGPSSLAPDILKPDISAPGVNILAAWPTKTPPTVVPSDFYKQPVSWNIISGTSMSCPHVSGIVALLKSAHPNWSPAAIKSALMTTAYTRDSSLDYILNGDSKKVSDPFDIGAGHVEPLKAMDPGLVYDMKTVDYILFLCNLGYSQKQIKALVLSSPEIDTSCSRVMKSNANVNYPSITVSDLQSATTIKRTVRNVSPSKFSVYFSSIVKPDGVEVVVWPRVLVFSWSKEEITYYVTLIPKKNSQDRYDFGEVVWSDGFGHKVRSPLVVCVNTIAGTDYNYGPTSTRTITSAT</sequence>
<keyword evidence="4 9" id="KW-0645">Protease</keyword>
<comment type="subcellular location">
    <subcellularLocation>
        <location evidence="1">Secreted</location>
    </subcellularLocation>
</comment>
<dbReference type="KEGG" id="mnt:21388558"/>
<dbReference type="AlphaFoldDB" id="W9RT70"/>
<dbReference type="InterPro" id="IPR036852">
    <property type="entry name" value="Peptidase_S8/S53_dom_sf"/>
</dbReference>
<evidence type="ECO:0000256" key="9">
    <source>
        <dbReference type="PROSITE-ProRule" id="PRU01240"/>
    </source>
</evidence>
<dbReference type="InterPro" id="IPR045051">
    <property type="entry name" value="SBT"/>
</dbReference>
<keyword evidence="13" id="KW-1185">Reference proteome</keyword>
<dbReference type="PROSITE" id="PS51892">
    <property type="entry name" value="SUBTILASE"/>
    <property type="match status" value="1"/>
</dbReference>
<dbReference type="Pfam" id="PF17766">
    <property type="entry name" value="fn3_6"/>
    <property type="match status" value="1"/>
</dbReference>
<dbReference type="PRINTS" id="PR00723">
    <property type="entry name" value="SUBTILISIN"/>
</dbReference>
<evidence type="ECO:0000313" key="13">
    <source>
        <dbReference type="Proteomes" id="UP000030645"/>
    </source>
</evidence>
<accession>W9RT70</accession>
<dbReference type="Gene3D" id="2.60.40.2310">
    <property type="match status" value="1"/>
</dbReference>
<evidence type="ECO:0000256" key="4">
    <source>
        <dbReference type="ARBA" id="ARBA00022670"/>
    </source>
</evidence>
<comment type="similarity">
    <text evidence="2 9">Belongs to the peptidase S8 family.</text>
</comment>
<feature type="domain" description="Peptidase S8/S53" evidence="10">
    <location>
        <begin position="31"/>
        <end position="485"/>
    </location>
</feature>
<dbReference type="CDD" id="cd04852">
    <property type="entry name" value="Peptidases_S8_3"/>
    <property type="match status" value="1"/>
</dbReference>
<organism evidence="12 13">
    <name type="scientific">Morus notabilis</name>
    <dbReference type="NCBI Taxonomy" id="981085"/>
    <lineage>
        <taxon>Eukaryota</taxon>
        <taxon>Viridiplantae</taxon>
        <taxon>Streptophyta</taxon>
        <taxon>Embryophyta</taxon>
        <taxon>Tracheophyta</taxon>
        <taxon>Spermatophyta</taxon>
        <taxon>Magnoliopsida</taxon>
        <taxon>eudicotyledons</taxon>
        <taxon>Gunneridae</taxon>
        <taxon>Pentapetalae</taxon>
        <taxon>rosids</taxon>
        <taxon>fabids</taxon>
        <taxon>Rosales</taxon>
        <taxon>Moraceae</taxon>
        <taxon>Moreae</taxon>
        <taxon>Morus</taxon>
    </lineage>
</organism>
<dbReference type="InterPro" id="IPR015500">
    <property type="entry name" value="Peptidase_S8_subtilisin-rel"/>
</dbReference>
<dbReference type="PROSITE" id="PS00138">
    <property type="entry name" value="SUBTILASE_SER"/>
    <property type="match status" value="1"/>
</dbReference>
<dbReference type="InterPro" id="IPR041469">
    <property type="entry name" value="Subtilisin-like_FN3"/>
</dbReference>
<keyword evidence="3" id="KW-0964">Secreted</keyword>
<evidence type="ECO:0000256" key="7">
    <source>
        <dbReference type="ARBA" id="ARBA00022825"/>
    </source>
</evidence>
<dbReference type="Proteomes" id="UP000030645">
    <property type="component" value="Unassembled WGS sequence"/>
</dbReference>